<reference evidence="1 2" key="1">
    <citation type="submission" date="2020-08" db="EMBL/GenBank/DDBJ databases">
        <authorList>
            <person name="Liu C."/>
            <person name="Sun Q."/>
        </authorList>
    </citation>
    <scope>NUCLEOTIDE SEQUENCE [LARGE SCALE GENOMIC DNA]</scope>
    <source>
        <strain evidence="1 2">NSJ-59</strain>
    </source>
</reference>
<dbReference type="EMBL" id="JACOGK010000025">
    <property type="protein sequence ID" value="MBC3537345.1"/>
    <property type="molecule type" value="Genomic_DNA"/>
</dbReference>
<dbReference type="Proteomes" id="UP000606870">
    <property type="component" value="Unassembled WGS sequence"/>
</dbReference>
<evidence type="ECO:0000313" key="2">
    <source>
        <dbReference type="Proteomes" id="UP000606870"/>
    </source>
</evidence>
<name>A0ABR6VKT3_9FIRM</name>
<dbReference type="RefSeq" id="WP_186503639.1">
    <property type="nucleotide sequence ID" value="NZ_JACOGK010000025.1"/>
</dbReference>
<keyword evidence="2" id="KW-1185">Reference proteome</keyword>
<proteinExistence type="predicted"/>
<organism evidence="1 2">
    <name type="scientific">Megasphaera hominis</name>
    <dbReference type="NCBI Taxonomy" id="159836"/>
    <lineage>
        <taxon>Bacteria</taxon>
        <taxon>Bacillati</taxon>
        <taxon>Bacillota</taxon>
        <taxon>Negativicutes</taxon>
        <taxon>Veillonellales</taxon>
        <taxon>Veillonellaceae</taxon>
        <taxon>Megasphaera</taxon>
    </lineage>
</organism>
<comment type="caution">
    <text evidence="1">The sequence shown here is derived from an EMBL/GenBank/DDBJ whole genome shotgun (WGS) entry which is preliminary data.</text>
</comment>
<evidence type="ECO:0000313" key="1">
    <source>
        <dbReference type="EMBL" id="MBC3537345.1"/>
    </source>
</evidence>
<sequence length="101" mass="11717">MKIFSDIDGDKMTLVEPSIEQAAKMEQYIMRLSEQLDEVGFIEEYQNGENQKGKKESTESKAYSTMVKNYNAIIRTLLSCLPETDQKQAEDEVLDYLKRRV</sequence>
<gene>
    <name evidence="1" type="ORF">H8J70_08785</name>
</gene>
<protein>
    <submittedName>
        <fullName evidence="1">Uncharacterized protein</fullName>
    </submittedName>
</protein>
<accession>A0ABR6VKT3</accession>